<dbReference type="Pfam" id="PF04250">
    <property type="entry name" value="DUF429"/>
    <property type="match status" value="1"/>
</dbReference>
<proteinExistence type="predicted"/>
<evidence type="ECO:0000313" key="1">
    <source>
        <dbReference type="EMBL" id="TFH89974.1"/>
    </source>
</evidence>
<organism evidence="1 2">
    <name type="scientific">Vibrio ouci</name>
    <dbReference type="NCBI Taxonomy" id="2499078"/>
    <lineage>
        <taxon>Bacteria</taxon>
        <taxon>Pseudomonadati</taxon>
        <taxon>Pseudomonadota</taxon>
        <taxon>Gammaproteobacteria</taxon>
        <taxon>Vibrionales</taxon>
        <taxon>Vibrionaceae</taxon>
        <taxon>Vibrio</taxon>
    </lineage>
</organism>
<gene>
    <name evidence="1" type="ORF">ELS82_19210</name>
</gene>
<keyword evidence="2" id="KW-1185">Reference proteome</keyword>
<comment type="caution">
    <text evidence="1">The sequence shown here is derived from an EMBL/GenBank/DDBJ whole genome shotgun (WGS) entry which is preliminary data.</text>
</comment>
<dbReference type="RefSeq" id="WP_134836915.1">
    <property type="nucleotide sequence ID" value="NZ_SATR01000038.1"/>
</dbReference>
<dbReference type="AlphaFoldDB" id="A0A4Y8WAZ2"/>
<sequence>MRYLGIDGCKAGWVVWLLNGGTPSFQIVTSLSNIADVLTQSRALIDIPIGFSDSAQPDRLCDKAARKFLAPKRGSSVFPVPCKEAAYAETYQQACQINMEQLGKKLSKQTWYILPKVREVDALLRQYPKVMLRESHPEVVFKALNKQPLSHSKKTIEGREERLTILNHYCPEWISVLTDSIEQTKRSEAQPDDLIDAFALMFIASKWLQLSTLPETKASLDNEIVYWQAN</sequence>
<dbReference type="InterPro" id="IPR007362">
    <property type="entry name" value="DUF429"/>
</dbReference>
<protein>
    <submittedName>
        <fullName evidence="1">DUF429 domain-containing protein</fullName>
    </submittedName>
</protein>
<dbReference type="EMBL" id="SATR01000038">
    <property type="protein sequence ID" value="TFH89974.1"/>
    <property type="molecule type" value="Genomic_DNA"/>
</dbReference>
<dbReference type="OrthoDB" id="9811476at2"/>
<reference evidence="1 2" key="1">
    <citation type="submission" date="2019-01" db="EMBL/GenBank/DDBJ databases">
        <title>Vibrio BEI176 sp. nov, a marine bacterium isolated from China: eastern marignal seas.</title>
        <authorList>
            <person name="Li B."/>
        </authorList>
    </citation>
    <scope>NUCLEOTIDE SEQUENCE [LARGE SCALE GENOMIC DNA]</scope>
    <source>
        <strain evidence="1 2">BEI176</strain>
    </source>
</reference>
<accession>A0A4Y8WAZ2</accession>
<dbReference type="Proteomes" id="UP000297753">
    <property type="component" value="Unassembled WGS sequence"/>
</dbReference>
<name>A0A4Y8WAZ2_9VIBR</name>
<evidence type="ECO:0000313" key="2">
    <source>
        <dbReference type="Proteomes" id="UP000297753"/>
    </source>
</evidence>